<evidence type="ECO:0000313" key="3">
    <source>
        <dbReference type="Proteomes" id="UP000781710"/>
    </source>
</evidence>
<organism evidence="2 3">
    <name type="scientific">Pseudoxanthomonas japonensis</name>
    <dbReference type="NCBI Taxonomy" id="69284"/>
    <lineage>
        <taxon>Bacteria</taxon>
        <taxon>Pseudomonadati</taxon>
        <taxon>Pseudomonadota</taxon>
        <taxon>Gammaproteobacteria</taxon>
        <taxon>Lysobacterales</taxon>
        <taxon>Lysobacteraceae</taxon>
        <taxon>Pseudoxanthomonas</taxon>
    </lineage>
</organism>
<comment type="caution">
    <text evidence="2">The sequence shown here is derived from an EMBL/GenBank/DDBJ whole genome shotgun (WGS) entry which is preliminary data.</text>
</comment>
<reference evidence="2 3" key="1">
    <citation type="submission" date="2017-10" db="EMBL/GenBank/DDBJ databases">
        <title>Whole genome sequencing of members of genus Pseudoxanthomonas.</title>
        <authorList>
            <person name="Kumar S."/>
            <person name="Bansal K."/>
            <person name="Kaur A."/>
            <person name="Patil P."/>
            <person name="Sharma S."/>
            <person name="Patil P.B."/>
        </authorList>
    </citation>
    <scope>NUCLEOTIDE SEQUENCE [LARGE SCALE GENOMIC DNA]</scope>
    <source>
        <strain evidence="2 3">DSM 17109</strain>
    </source>
</reference>
<protein>
    <submittedName>
        <fullName evidence="2">Uncharacterized protein</fullName>
    </submittedName>
</protein>
<dbReference type="Proteomes" id="UP000781710">
    <property type="component" value="Unassembled WGS sequence"/>
</dbReference>
<feature type="region of interest" description="Disordered" evidence="1">
    <location>
        <begin position="84"/>
        <end position="113"/>
    </location>
</feature>
<gene>
    <name evidence="2" type="ORF">CSC78_02965</name>
</gene>
<accession>A0ABQ6ZLF1</accession>
<name>A0ABQ6ZLF1_9GAMM</name>
<keyword evidence="3" id="KW-1185">Reference proteome</keyword>
<sequence length="113" mass="12625">MKVERTRHVDASEQDESEGYDYYYEYDIYLFTDGSTSVAARSYVDEPHEAHFLSIEEHGRSRTLVDADLKRSLFQAAQSHLRSEGKTDLRWLSGRGDGYEPVSAGGAEGDAGG</sequence>
<evidence type="ECO:0000256" key="1">
    <source>
        <dbReference type="SAM" id="MobiDB-lite"/>
    </source>
</evidence>
<proteinExistence type="predicted"/>
<dbReference type="EMBL" id="PDWW01000002">
    <property type="protein sequence ID" value="KAF1727063.1"/>
    <property type="molecule type" value="Genomic_DNA"/>
</dbReference>
<dbReference type="RefSeq" id="WP_162336412.1">
    <property type="nucleotide sequence ID" value="NZ_JBHSRQ010000004.1"/>
</dbReference>
<evidence type="ECO:0000313" key="2">
    <source>
        <dbReference type="EMBL" id="KAF1727063.1"/>
    </source>
</evidence>